<dbReference type="AlphaFoldDB" id="A0A4Q9GQE3"/>
<evidence type="ECO:0000313" key="2">
    <source>
        <dbReference type="Proteomes" id="UP000294194"/>
    </source>
</evidence>
<accession>A0A4Q9GQE3</accession>
<evidence type="ECO:0000313" key="1">
    <source>
        <dbReference type="EMBL" id="TBN57086.1"/>
    </source>
</evidence>
<proteinExistence type="predicted"/>
<dbReference type="RefSeq" id="WP_161972354.1">
    <property type="nucleotide sequence ID" value="NZ_SISG01000001.1"/>
</dbReference>
<name>A0A4Q9GQE3_9MICO</name>
<keyword evidence="2" id="KW-1185">Reference proteome</keyword>
<sequence>MSRSPRQATTCIVFSVPENRLSAMDVAIGPAVPLPGRTTSIVSVHAQQGGESAENMRDLFVVLGGSPLERDEALERFAEVGDGLLYRCSATFLNLMVEEEAATLRVLHEEQAGGESETPRWLARRNALDEAWLAGSSWHPDQVSTGNKLFRLGLARMAHEKGQALYCWYGPSVPEYVIESGTGPYPGSSKKRRG</sequence>
<comment type="caution">
    <text evidence="1">The sequence shown here is derived from an EMBL/GenBank/DDBJ whole genome shotgun (WGS) entry which is preliminary data.</text>
</comment>
<gene>
    <name evidence="1" type="ORF">EYE40_06545</name>
</gene>
<protein>
    <submittedName>
        <fullName evidence="1">Uncharacterized protein</fullName>
    </submittedName>
</protein>
<organism evidence="1 2">
    <name type="scientific">Glaciihabitans arcticus</name>
    <dbReference type="NCBI Taxonomy" id="2668039"/>
    <lineage>
        <taxon>Bacteria</taxon>
        <taxon>Bacillati</taxon>
        <taxon>Actinomycetota</taxon>
        <taxon>Actinomycetes</taxon>
        <taxon>Micrococcales</taxon>
        <taxon>Microbacteriaceae</taxon>
        <taxon>Glaciihabitans</taxon>
    </lineage>
</organism>
<reference evidence="2" key="1">
    <citation type="submission" date="2019-02" db="EMBL/GenBank/DDBJ databases">
        <title>Glaciihabitans arcticus sp. nov., a psychrotolerant bacterium isolated from polar soil.</title>
        <authorList>
            <person name="Dahal R.H."/>
        </authorList>
    </citation>
    <scope>NUCLEOTIDE SEQUENCE [LARGE SCALE GENOMIC DNA]</scope>
    <source>
        <strain evidence="2">RP-3-7</strain>
    </source>
</reference>
<dbReference type="EMBL" id="SISG01000001">
    <property type="protein sequence ID" value="TBN57086.1"/>
    <property type="molecule type" value="Genomic_DNA"/>
</dbReference>
<dbReference type="Proteomes" id="UP000294194">
    <property type="component" value="Unassembled WGS sequence"/>
</dbReference>